<comment type="caution">
    <text evidence="1">The sequence shown here is derived from an EMBL/GenBank/DDBJ whole genome shotgun (WGS) entry which is preliminary data.</text>
</comment>
<dbReference type="AlphaFoldDB" id="A0A9N9CP96"/>
<reference evidence="1" key="1">
    <citation type="submission" date="2021-06" db="EMBL/GenBank/DDBJ databases">
        <authorList>
            <person name="Kallberg Y."/>
            <person name="Tangrot J."/>
            <person name="Rosling A."/>
        </authorList>
    </citation>
    <scope>NUCLEOTIDE SEQUENCE</scope>
    <source>
        <strain evidence="1">UK204</strain>
    </source>
</reference>
<dbReference type="EMBL" id="CAJVPQ010002741">
    <property type="protein sequence ID" value="CAG8607117.1"/>
    <property type="molecule type" value="Genomic_DNA"/>
</dbReference>
<dbReference type="Proteomes" id="UP000789570">
    <property type="component" value="Unassembled WGS sequence"/>
</dbReference>
<accession>A0A9N9CP96</accession>
<keyword evidence="2" id="KW-1185">Reference proteome</keyword>
<gene>
    <name evidence="1" type="ORF">FCALED_LOCUS8880</name>
</gene>
<sequence length="205" mass="23637">MWIDYDALTNFQTDFNFEPTNLIEVSVSLSALLSRESESASSRQNRCIEYLECNVSLIIWELNTVPNESFIVTNLQSHQDESSTVLSNLRFRVVLIDRDRMLVQMTDNDHNIQETLNSEVEGLFSNIDQTTSANDEQYNNFMTNTAHFSEQLNRYIRSNDEILTIHEKLDQLEGYLRILALHIINITPISDSNDSSTFTNKCLIS</sequence>
<organism evidence="1 2">
    <name type="scientific">Funneliformis caledonium</name>
    <dbReference type="NCBI Taxonomy" id="1117310"/>
    <lineage>
        <taxon>Eukaryota</taxon>
        <taxon>Fungi</taxon>
        <taxon>Fungi incertae sedis</taxon>
        <taxon>Mucoromycota</taxon>
        <taxon>Glomeromycotina</taxon>
        <taxon>Glomeromycetes</taxon>
        <taxon>Glomerales</taxon>
        <taxon>Glomeraceae</taxon>
        <taxon>Funneliformis</taxon>
    </lineage>
</organism>
<protein>
    <submittedName>
        <fullName evidence="1">13379_t:CDS:1</fullName>
    </submittedName>
</protein>
<evidence type="ECO:0000313" key="2">
    <source>
        <dbReference type="Proteomes" id="UP000789570"/>
    </source>
</evidence>
<proteinExistence type="predicted"/>
<evidence type="ECO:0000313" key="1">
    <source>
        <dbReference type="EMBL" id="CAG8607117.1"/>
    </source>
</evidence>
<name>A0A9N9CP96_9GLOM</name>